<organism evidence="1 3">
    <name type="scientific">Streptomyces griseoviridis</name>
    <dbReference type="NCBI Taxonomy" id="45398"/>
    <lineage>
        <taxon>Bacteria</taxon>
        <taxon>Bacillati</taxon>
        <taxon>Actinomycetota</taxon>
        <taxon>Actinomycetes</taxon>
        <taxon>Kitasatosporales</taxon>
        <taxon>Streptomycetaceae</taxon>
        <taxon>Streptomyces</taxon>
    </lineage>
</organism>
<dbReference type="EMBL" id="CP029078">
    <property type="protein sequence ID" value="QCN84291.1"/>
    <property type="molecule type" value="Genomic_DNA"/>
</dbReference>
<reference evidence="2 4" key="1">
    <citation type="submission" date="2018-04" db="EMBL/GenBank/DDBJ databases">
        <title>Complete genome sequences of Streptomyces griseoviridis K61 and characterization of antagonistic properties of biological control agents.</title>
        <authorList>
            <person name="Mariita R.M."/>
            <person name="Sello J.K."/>
        </authorList>
    </citation>
    <scope>NUCLEOTIDE SEQUENCE [LARGE SCALE GENOMIC DNA]</scope>
    <source>
        <strain evidence="2 4">K61</strain>
    </source>
</reference>
<evidence type="ECO:0000313" key="3">
    <source>
        <dbReference type="Proteomes" id="UP000271291"/>
    </source>
</evidence>
<protein>
    <submittedName>
        <fullName evidence="1">Uncharacterized protein</fullName>
    </submittedName>
</protein>
<reference evidence="1 3" key="2">
    <citation type="submission" date="2018-12" db="EMBL/GenBank/DDBJ databases">
        <title>Streptomyces griseoviridis F1-27 complete genome.</title>
        <authorList>
            <person name="Mariita R.M."/>
            <person name="Sello J.K."/>
        </authorList>
    </citation>
    <scope>NUCLEOTIDE SEQUENCE [LARGE SCALE GENOMIC DNA]</scope>
    <source>
        <strain evidence="1 3">F1-27</strain>
    </source>
</reference>
<keyword evidence="4" id="KW-1185">Reference proteome</keyword>
<sequence>MRLSEPERLLRGFLDAVAAALPRSPAATLVTGVPAYATRPPLTLPEQHAWATEVAAGHDAGVRLSLRIEVTGLEDTAPDDTPPTFRAVLQVRSVADPTLTRDAARVWSGDPGEGFGAGARMDVLRALRCAARPWPDPRSPHCCPPRCLTSKPGVCSWRPFRATAGLRRVGS</sequence>
<evidence type="ECO:0000313" key="2">
    <source>
        <dbReference type="EMBL" id="QCN84291.1"/>
    </source>
</evidence>
<dbReference type="AlphaFoldDB" id="A0A3S9ZLT2"/>
<name>A0A3S9ZLT2_STRGD</name>
<dbReference type="EMBL" id="CP034687">
    <property type="protein sequence ID" value="AZS88865.1"/>
    <property type="molecule type" value="Genomic_DNA"/>
</dbReference>
<evidence type="ECO:0000313" key="4">
    <source>
        <dbReference type="Proteomes" id="UP000501753"/>
    </source>
</evidence>
<dbReference type="Proteomes" id="UP000501753">
    <property type="component" value="Chromosome"/>
</dbReference>
<dbReference type="KEGG" id="sgd:ELQ87_34985"/>
<evidence type="ECO:0000313" key="1">
    <source>
        <dbReference type="EMBL" id="AZS88865.1"/>
    </source>
</evidence>
<gene>
    <name evidence="2" type="ORF">DDJ31_04265</name>
    <name evidence="1" type="ORF">ELQ87_34985</name>
</gene>
<accession>A0A3S9ZLT2</accession>
<dbReference type="Proteomes" id="UP000271291">
    <property type="component" value="Chromosome"/>
</dbReference>
<proteinExistence type="predicted"/>